<name>A0A3D8SZ42_9HELO</name>
<dbReference type="EMBL" id="PDLN01000003">
    <property type="protein sequence ID" value="RDW91566.1"/>
    <property type="molecule type" value="Genomic_DNA"/>
</dbReference>
<keyword evidence="3" id="KW-1185">Reference proteome</keyword>
<proteinExistence type="predicted"/>
<accession>A0A3D8SZ42</accession>
<dbReference type="Proteomes" id="UP000256328">
    <property type="component" value="Unassembled WGS sequence"/>
</dbReference>
<gene>
    <name evidence="2" type="ORF">BP5796_02731</name>
</gene>
<dbReference type="AlphaFoldDB" id="A0A3D8SZ42"/>
<comment type="caution">
    <text evidence="2">The sequence shown here is derived from an EMBL/GenBank/DDBJ whole genome shotgun (WGS) entry which is preliminary data.</text>
</comment>
<evidence type="ECO:0000256" key="1">
    <source>
        <dbReference type="SAM" id="MobiDB-lite"/>
    </source>
</evidence>
<reference evidence="2 3" key="1">
    <citation type="journal article" date="2018" name="IMA Fungus">
        <title>IMA Genome-F 9: Draft genome sequence of Annulohypoxylon stygium, Aspergillus mulundensis, Berkeleyomyces basicola (syn. Thielaviopsis basicola), Ceratocystis smalleyi, two Cercospora beticola strains, Coleophoma cylindrospora, Fusarium fracticaudum, Phialophora cf. hyalina, and Morchella septimelata.</title>
        <authorList>
            <person name="Wingfield B.D."/>
            <person name="Bills G.F."/>
            <person name="Dong Y."/>
            <person name="Huang W."/>
            <person name="Nel W.J."/>
            <person name="Swalarsk-Parry B.S."/>
            <person name="Vaghefi N."/>
            <person name="Wilken P.M."/>
            <person name="An Z."/>
            <person name="de Beer Z.W."/>
            <person name="De Vos L."/>
            <person name="Chen L."/>
            <person name="Duong T.A."/>
            <person name="Gao Y."/>
            <person name="Hammerbacher A."/>
            <person name="Kikkert J.R."/>
            <person name="Li Y."/>
            <person name="Li H."/>
            <person name="Li K."/>
            <person name="Li Q."/>
            <person name="Liu X."/>
            <person name="Ma X."/>
            <person name="Naidoo K."/>
            <person name="Pethybridge S.J."/>
            <person name="Sun J."/>
            <person name="Steenkamp E.T."/>
            <person name="van der Nest M.A."/>
            <person name="van Wyk S."/>
            <person name="Wingfield M.J."/>
            <person name="Xiong C."/>
            <person name="Yue Q."/>
            <person name="Zhang X."/>
        </authorList>
    </citation>
    <scope>NUCLEOTIDE SEQUENCE [LARGE SCALE GENOMIC DNA]</scope>
    <source>
        <strain evidence="2 3">BP5796</strain>
    </source>
</reference>
<feature type="compositionally biased region" description="Low complexity" evidence="1">
    <location>
        <begin position="256"/>
        <end position="267"/>
    </location>
</feature>
<feature type="region of interest" description="Disordered" evidence="1">
    <location>
        <begin position="147"/>
        <end position="176"/>
    </location>
</feature>
<sequence>MTPHNPPFRVHLTHFLGLLTNCYNLCHHIKQNRRLGRTHNALDNLQQVLFASINKLQDQFNSLHRQYQAHLDLGDERAKHVLLSKYSDLEGVAARLDAIAFKYERPGRHGDGRRRVETPGFREMGRRCEIAVREVAIDVDELARRLEKSAKAPRQSQPQSKSQAQKNPQSGVNASHPLGFQAQQVQTSPAYRVRYQSQRNLIPLAKPEARTATPLQNSSKQTHRVSQPDVPTVAPPQLSSKHKQTSPTLPPPNLRKIISSSKNASSAQPSDHQAPKTLPVSPPHQRKVSPPLSPHTLDKLVKHARSSWIAERGPEGDVIYRNVLDLRDCRWERPDGGFVRDAGQEGDVRRIRGRSWERRRKHE</sequence>
<dbReference type="OrthoDB" id="3530815at2759"/>
<feature type="region of interest" description="Disordered" evidence="1">
    <location>
        <begin position="202"/>
        <end position="295"/>
    </location>
</feature>
<protein>
    <submittedName>
        <fullName evidence="2">Uncharacterized protein</fullName>
    </submittedName>
</protein>
<evidence type="ECO:0000313" key="2">
    <source>
        <dbReference type="EMBL" id="RDW91566.1"/>
    </source>
</evidence>
<evidence type="ECO:0000313" key="3">
    <source>
        <dbReference type="Proteomes" id="UP000256328"/>
    </source>
</evidence>
<organism evidence="2 3">
    <name type="scientific">Coleophoma crateriformis</name>
    <dbReference type="NCBI Taxonomy" id="565419"/>
    <lineage>
        <taxon>Eukaryota</taxon>
        <taxon>Fungi</taxon>
        <taxon>Dikarya</taxon>
        <taxon>Ascomycota</taxon>
        <taxon>Pezizomycotina</taxon>
        <taxon>Leotiomycetes</taxon>
        <taxon>Helotiales</taxon>
        <taxon>Dermateaceae</taxon>
        <taxon>Coleophoma</taxon>
    </lineage>
</organism>
<feature type="compositionally biased region" description="Low complexity" evidence="1">
    <location>
        <begin position="152"/>
        <end position="170"/>
    </location>
</feature>